<dbReference type="KEGG" id="abe:ARB_07175"/>
<feature type="compositionally biased region" description="Polar residues" evidence="1">
    <location>
        <begin position="265"/>
        <end position="309"/>
    </location>
</feature>
<feature type="region of interest" description="Disordered" evidence="1">
    <location>
        <begin position="572"/>
        <end position="598"/>
    </location>
</feature>
<evidence type="ECO:0000313" key="3">
    <source>
        <dbReference type="Proteomes" id="UP000008866"/>
    </source>
</evidence>
<keyword evidence="3" id="KW-1185">Reference proteome</keyword>
<feature type="compositionally biased region" description="Basic and acidic residues" evidence="1">
    <location>
        <begin position="481"/>
        <end position="493"/>
    </location>
</feature>
<dbReference type="STRING" id="663331.D4ASG0"/>
<feature type="region of interest" description="Disordered" evidence="1">
    <location>
        <begin position="411"/>
        <end position="454"/>
    </location>
</feature>
<proteinExistence type="predicted"/>
<accession>D4ASG0</accession>
<feature type="region of interest" description="Disordered" evidence="1">
    <location>
        <begin position="466"/>
        <end position="544"/>
    </location>
</feature>
<dbReference type="EMBL" id="ABSU01000007">
    <property type="protein sequence ID" value="EFE34224.1"/>
    <property type="molecule type" value="Genomic_DNA"/>
</dbReference>
<dbReference type="eggNOG" id="ENOG502SGJS">
    <property type="taxonomic scope" value="Eukaryota"/>
</dbReference>
<protein>
    <submittedName>
        <fullName evidence="2">Uncharacterized protein</fullName>
    </submittedName>
</protein>
<organism evidence="2 3">
    <name type="scientific">Arthroderma benhamiae (strain ATCC MYA-4681 / CBS 112371)</name>
    <name type="common">Trichophyton mentagrophytes</name>
    <dbReference type="NCBI Taxonomy" id="663331"/>
    <lineage>
        <taxon>Eukaryota</taxon>
        <taxon>Fungi</taxon>
        <taxon>Dikarya</taxon>
        <taxon>Ascomycota</taxon>
        <taxon>Pezizomycotina</taxon>
        <taxon>Eurotiomycetes</taxon>
        <taxon>Eurotiomycetidae</taxon>
        <taxon>Onygenales</taxon>
        <taxon>Arthrodermataceae</taxon>
        <taxon>Trichophyton</taxon>
    </lineage>
</organism>
<dbReference type="Proteomes" id="UP000008866">
    <property type="component" value="Unassembled WGS sequence"/>
</dbReference>
<name>D4ASG0_ARTBC</name>
<dbReference type="GeneID" id="9527167"/>
<feature type="region of interest" description="Disordered" evidence="1">
    <location>
        <begin position="646"/>
        <end position="673"/>
    </location>
</feature>
<feature type="compositionally biased region" description="Polar residues" evidence="1">
    <location>
        <begin position="527"/>
        <end position="536"/>
    </location>
</feature>
<feature type="compositionally biased region" description="Polar residues" evidence="1">
    <location>
        <begin position="661"/>
        <end position="670"/>
    </location>
</feature>
<evidence type="ECO:0000313" key="2">
    <source>
        <dbReference type="EMBL" id="EFE34224.1"/>
    </source>
</evidence>
<reference evidence="3" key="1">
    <citation type="journal article" date="2011" name="Genome Biol.">
        <title>Comparative and functional genomics provide insights into the pathogenicity of dermatophytic fungi.</title>
        <authorList>
            <person name="Burmester A."/>
            <person name="Shelest E."/>
            <person name="Gloeckner G."/>
            <person name="Heddergott C."/>
            <person name="Schindler S."/>
            <person name="Staib P."/>
            <person name="Heidel A."/>
            <person name="Felder M."/>
            <person name="Petzold A."/>
            <person name="Szafranski K."/>
            <person name="Feuermann M."/>
            <person name="Pedruzzi I."/>
            <person name="Priebe S."/>
            <person name="Groth M."/>
            <person name="Winkler R."/>
            <person name="Li W."/>
            <person name="Kniemeyer O."/>
            <person name="Schroeckh V."/>
            <person name="Hertweck C."/>
            <person name="Hube B."/>
            <person name="White T.C."/>
            <person name="Platzer M."/>
            <person name="Guthke R."/>
            <person name="Heitman J."/>
            <person name="Woestemeyer J."/>
            <person name="Zipfel P.F."/>
            <person name="Monod M."/>
            <person name="Brakhage A.A."/>
        </authorList>
    </citation>
    <scope>NUCLEOTIDE SEQUENCE [LARGE SCALE GENOMIC DNA]</scope>
    <source>
        <strain evidence="3">ATCC MYA-4681 / CBS 112371</strain>
    </source>
</reference>
<sequence length="1248" mass="137130">MREVAICEPKLSELSAIDSRINLLKKSLGFLLPNRNSQWLKEATKIISDRIKPRQHSFCALAVSIEGLEGYTIPADCLFFTVSQCSVIVLSMDKYRFNLIDIPLASIKGTEAKGNKLRIILRQRCYLVVNGVEQYSNNILVGMETPHHVEAAIKAVRNIIELTTRDNETPLYKRAKEGAMAIIAFQDCVNDFEPEAPIGLHISIHADSDHDAGCMRWQESQRQPSSSAIIELPTGEEVLSASQLSLQSSHRLQSQPLHQQPREQCVSNQTGGTPATGGVSPTNENQLQTLSASPHSVNQPSKQVTSQAPTTANHVEVLQTSPISSISPTSNVEEVGEVDRAAGVSNDLPNLAKQALLLQPQLLNPSLQTTQKETRDTPCLEDAACGKLTLAAEKLTAIVPDSQPVAEAVDTMAGSGPFKSPQETEKATGESGSANNSRLKRPTHKLCGSSSKKADLDWDEGLRVEPDISLPHPEASATAKNAKEAPQDIEKTGTKGRKKPNPRAKQKIKPLELTSQTGNALKENKRNSQVTKTLTSARPPRNAAEVANKKMALAAERETALEDLAEHIQIDDQSIPQAGPPPPKRDSIATAKPLTNDSSDLSGVALHCGKDAVVETPCVAPEPLGKQVTQAQKTKATGLDTRNDSVIDLCSDSSQDEDTGQTRQSNTKATSGVDLPTKAADCVSEAAALRNKPQSIAKKHATTRACIGPAPVKERRTTKLSENKEGAGTTLNLVSQRKRETGNPSQVSKNVCEFMSRNQLSAQKPIIASNARKSGLEKSKNQGKPTSKYDEVNSSTLPLQKGNRTANVVQTRIPPMTITRHEQQKPTRSVKFDLGVNHTPTSSTGPSDNANAIDGKAVLPSTTRKDGGSSLSRLTNYDAPMASENTEDEDEEQTSSSLDEFPKYTSVRPKQIGWQSRTVDENGSPIPRLQHARKNYSQRVLGVLDETDKPKVPPHADMPPAISEHSQLQRMTTFNPSAYSNSKTSTNRDIAGRHSFQSSNMFAPGERHGHRYRYMKANDLCDDQKEPCGKFGGRNKSATSSYKKSFDSMQRLKAHQTNSIPRTMGKRHHMIDVRDSKPFKVIEHNEDAVNTGAETDDECSPPRYPPESSEYVESQGHEWEKQLRDNYKGGRDILSDTSKQLSRKLWESENRLYKSVDIYRVGCTRMIDQLKEIQSEKLDQSENALRPIKKRVLRVFENFSKRLENDLESIHKASSTLPTTANRGQRLNNDINSAIDEYKSRLIRSTNV</sequence>
<feature type="compositionally biased region" description="Low complexity" evidence="1">
    <location>
        <begin position="241"/>
        <end position="259"/>
    </location>
</feature>
<feature type="region of interest" description="Disordered" evidence="1">
    <location>
        <begin position="763"/>
        <end position="798"/>
    </location>
</feature>
<comment type="caution">
    <text evidence="2">The sequence shown here is derived from an EMBL/GenBank/DDBJ whole genome shotgun (WGS) entry which is preliminary data.</text>
</comment>
<feature type="compositionally biased region" description="Basic residues" evidence="1">
    <location>
        <begin position="494"/>
        <end position="508"/>
    </location>
</feature>
<dbReference type="RefSeq" id="XP_003014613.1">
    <property type="nucleotide sequence ID" value="XM_003014567.1"/>
</dbReference>
<dbReference type="HOGENOM" id="CLU_256588_0_0_1"/>
<feature type="region of interest" description="Disordered" evidence="1">
    <location>
        <begin position="241"/>
        <end position="309"/>
    </location>
</feature>
<gene>
    <name evidence="2" type="ORF">ARB_07175</name>
</gene>
<evidence type="ECO:0000256" key="1">
    <source>
        <dbReference type="SAM" id="MobiDB-lite"/>
    </source>
</evidence>
<dbReference type="OMA" id="KLKRPHN"/>
<feature type="compositionally biased region" description="Polar residues" evidence="1">
    <location>
        <begin position="838"/>
        <end position="850"/>
    </location>
</feature>
<feature type="region of interest" description="Disordered" evidence="1">
    <location>
        <begin position="820"/>
        <end position="904"/>
    </location>
</feature>
<dbReference type="AlphaFoldDB" id="D4ASG0"/>
<feature type="region of interest" description="Disordered" evidence="1">
    <location>
        <begin position="1091"/>
        <end position="1110"/>
    </location>
</feature>